<name>A0A917EDL3_9RHOB</name>
<dbReference type="AlphaFoldDB" id="A0A917EDL3"/>
<accession>A0A917EDL3</accession>
<dbReference type="EMBL" id="BMFJ01000001">
    <property type="protein sequence ID" value="GGE26289.1"/>
    <property type="molecule type" value="Genomic_DNA"/>
</dbReference>
<evidence type="ECO:0000313" key="3">
    <source>
        <dbReference type="Proteomes" id="UP000612855"/>
    </source>
</evidence>
<organism evidence="2 3">
    <name type="scientific">Primorskyibacter flagellatus</name>
    <dbReference type="NCBI Taxonomy" id="1387277"/>
    <lineage>
        <taxon>Bacteria</taxon>
        <taxon>Pseudomonadati</taxon>
        <taxon>Pseudomonadota</taxon>
        <taxon>Alphaproteobacteria</taxon>
        <taxon>Rhodobacterales</taxon>
        <taxon>Roseobacteraceae</taxon>
        <taxon>Primorskyibacter</taxon>
    </lineage>
</organism>
<keyword evidence="1" id="KW-1133">Transmembrane helix</keyword>
<evidence type="ECO:0000313" key="2">
    <source>
        <dbReference type="EMBL" id="GGE26289.1"/>
    </source>
</evidence>
<dbReference type="RefSeq" id="WP_188476883.1">
    <property type="nucleotide sequence ID" value="NZ_BMFJ01000001.1"/>
</dbReference>
<proteinExistence type="predicted"/>
<dbReference type="Proteomes" id="UP000612855">
    <property type="component" value="Unassembled WGS sequence"/>
</dbReference>
<sequence length="110" mass="11507">MPSEVIAILMILLPFGALLLSGRAVSRPAYWILRVGGLYFAVTMALTVIIDNLCGGDLLKGLTQCLGGTEVVFRPLAPLLLLSVAALLIAGPVLLVIAAVLEALARRRGA</sequence>
<keyword evidence="1" id="KW-0472">Membrane</keyword>
<gene>
    <name evidence="2" type="ORF">GCM10011360_13340</name>
</gene>
<protein>
    <submittedName>
        <fullName evidence="2">Uncharacterized protein</fullName>
    </submittedName>
</protein>
<feature type="transmembrane region" description="Helical" evidence="1">
    <location>
        <begin position="31"/>
        <end position="50"/>
    </location>
</feature>
<feature type="transmembrane region" description="Helical" evidence="1">
    <location>
        <begin position="6"/>
        <end position="24"/>
    </location>
</feature>
<reference evidence="3" key="1">
    <citation type="journal article" date="2019" name="Int. J. Syst. Evol. Microbiol.">
        <title>The Global Catalogue of Microorganisms (GCM) 10K type strain sequencing project: providing services to taxonomists for standard genome sequencing and annotation.</title>
        <authorList>
            <consortium name="The Broad Institute Genomics Platform"/>
            <consortium name="The Broad Institute Genome Sequencing Center for Infectious Disease"/>
            <person name="Wu L."/>
            <person name="Ma J."/>
        </authorList>
    </citation>
    <scope>NUCLEOTIDE SEQUENCE [LARGE SCALE GENOMIC DNA]</scope>
    <source>
        <strain evidence="3">CGMCC 1.12664</strain>
    </source>
</reference>
<keyword evidence="1" id="KW-0812">Transmembrane</keyword>
<keyword evidence="3" id="KW-1185">Reference proteome</keyword>
<feature type="transmembrane region" description="Helical" evidence="1">
    <location>
        <begin position="79"/>
        <end position="101"/>
    </location>
</feature>
<comment type="caution">
    <text evidence="2">The sequence shown here is derived from an EMBL/GenBank/DDBJ whole genome shotgun (WGS) entry which is preliminary data.</text>
</comment>
<evidence type="ECO:0000256" key="1">
    <source>
        <dbReference type="SAM" id="Phobius"/>
    </source>
</evidence>